<proteinExistence type="predicted"/>
<dbReference type="EMBL" id="JACIHI010000030">
    <property type="protein sequence ID" value="MBB4443891.1"/>
    <property type="molecule type" value="Genomic_DNA"/>
</dbReference>
<name>A0A7W6UTE3_9HYPH</name>
<protein>
    <submittedName>
        <fullName evidence="1">Uncharacterized protein</fullName>
    </submittedName>
</protein>
<evidence type="ECO:0000313" key="1">
    <source>
        <dbReference type="EMBL" id="MBB4443891.1"/>
    </source>
</evidence>
<dbReference type="Proteomes" id="UP000533724">
    <property type="component" value="Unassembled WGS sequence"/>
</dbReference>
<sequence>MTEIKEFRRLKALAKRYARANRIAQHEALDLIAGELGFPHWTKLIAAGKKGWQIETEQMAGVEAFVKRPLPAATFQSGDPEAMNRRFAYLEQAEHGMIGDHAYRLQQVFHDVIIAGEGWSIRVPENPGAPPIVETFTDRDAECPVLNPEFLQTALSLARNRALQARAGLATDWPRRSTKPDLSGVVRHPLSHSESDVWFCLHCDGKITGAQIAENLWHCPGCGASPLDIFDTPLCSDDDGKSFLPVKTEGTADRDEPDFRIVDGRPKLDLNEEKIILLIRSALLDDATNISEKLGALQAEISVDDENGVWIALEEDLWPAGKEPVQALAVAELLGLEVELESSWSTIPFAWPGLGEIASSTSEYTQMMLDVYAQYGGSPDRKAKAS</sequence>
<evidence type="ECO:0000313" key="2">
    <source>
        <dbReference type="Proteomes" id="UP000533724"/>
    </source>
</evidence>
<reference evidence="1 2" key="1">
    <citation type="submission" date="2020-08" db="EMBL/GenBank/DDBJ databases">
        <title>Genomic Encyclopedia of Type Strains, Phase IV (KMG-V): Genome sequencing to study the core and pangenomes of soil and plant-associated prokaryotes.</title>
        <authorList>
            <person name="Whitman W."/>
        </authorList>
    </citation>
    <scope>NUCLEOTIDE SEQUENCE [LARGE SCALE GENOMIC DNA]</scope>
    <source>
        <strain evidence="1 2">SEMIA 414</strain>
    </source>
</reference>
<dbReference type="RefSeq" id="WP_184502171.1">
    <property type="nucleotide sequence ID" value="NZ_JACIHI010000030.1"/>
</dbReference>
<gene>
    <name evidence="1" type="ORF">GGE15_007202</name>
</gene>
<dbReference type="AlphaFoldDB" id="A0A7W6UTE3"/>
<accession>A0A7W6UTE3</accession>
<comment type="caution">
    <text evidence="1">The sequence shown here is derived from an EMBL/GenBank/DDBJ whole genome shotgun (WGS) entry which is preliminary data.</text>
</comment>
<organism evidence="1 2">
    <name type="scientific">Rhizobium esperanzae</name>
    <dbReference type="NCBI Taxonomy" id="1967781"/>
    <lineage>
        <taxon>Bacteria</taxon>
        <taxon>Pseudomonadati</taxon>
        <taxon>Pseudomonadota</taxon>
        <taxon>Alphaproteobacteria</taxon>
        <taxon>Hyphomicrobiales</taxon>
        <taxon>Rhizobiaceae</taxon>
        <taxon>Rhizobium/Agrobacterium group</taxon>
        <taxon>Rhizobium</taxon>
    </lineage>
</organism>